<dbReference type="AlphaFoldDB" id="A0A497EZV6"/>
<proteinExistence type="predicted"/>
<evidence type="ECO:0000313" key="1">
    <source>
        <dbReference type="EMBL" id="RLE52572.1"/>
    </source>
</evidence>
<name>A0A497EZV6_9CREN</name>
<sequence length="195" mass="21852">MVSETRWYRNEQDTVNGLTTYLLALSKITNGTYATVRTTSPFLPEGTSIGIRVWVRHSDGTETEVTDGSPVAVSTLPMGSSITTTSSTWDCPQTSLAETDSIVVRVYGNVPTWKLIEEFTTEVLNAVSLDSATWTVYYTWSTPWSYNWLTGRYTWGINFYWDGDYESRIENFSWSAAVVAPLRIIIGDSIASIIK</sequence>
<dbReference type="Proteomes" id="UP000269499">
    <property type="component" value="Unassembled WGS sequence"/>
</dbReference>
<gene>
    <name evidence="1" type="ORF">DRJ26_04535</name>
</gene>
<dbReference type="EMBL" id="QMRA01000110">
    <property type="protein sequence ID" value="RLE52572.1"/>
    <property type="molecule type" value="Genomic_DNA"/>
</dbReference>
<reference evidence="1 2" key="1">
    <citation type="submission" date="2018-06" db="EMBL/GenBank/DDBJ databases">
        <title>Extensive metabolic versatility and redundancy in microbially diverse, dynamic hydrothermal sediments.</title>
        <authorList>
            <person name="Dombrowski N."/>
            <person name="Teske A."/>
            <person name="Baker B.J."/>
        </authorList>
    </citation>
    <scope>NUCLEOTIDE SEQUENCE [LARGE SCALE GENOMIC DNA]</scope>
    <source>
        <strain evidence="1">B20_G2</strain>
    </source>
</reference>
<comment type="caution">
    <text evidence="1">The sequence shown here is derived from an EMBL/GenBank/DDBJ whole genome shotgun (WGS) entry which is preliminary data.</text>
</comment>
<evidence type="ECO:0000313" key="2">
    <source>
        <dbReference type="Proteomes" id="UP000269499"/>
    </source>
</evidence>
<protein>
    <submittedName>
        <fullName evidence="1">Uncharacterized protein</fullName>
    </submittedName>
</protein>
<organism evidence="1 2">
    <name type="scientific">Thermoproteota archaeon</name>
    <dbReference type="NCBI Taxonomy" id="2056631"/>
    <lineage>
        <taxon>Archaea</taxon>
        <taxon>Thermoproteota</taxon>
    </lineage>
</organism>
<accession>A0A497EZV6</accession>